<evidence type="ECO:0000313" key="1">
    <source>
        <dbReference type="EMBL" id="KYN03408.1"/>
    </source>
</evidence>
<sequence>MFISLEPKSTSIISALDPKFNTSLSLVILSISTSIISIFDLKSETSLCPIIILFAILSTTDLRPSSDEGPGWDFAIGSSSAPTSSKIRATPVTLAMICFA</sequence>
<evidence type="ECO:0000313" key="2">
    <source>
        <dbReference type="Proteomes" id="UP000078542"/>
    </source>
</evidence>
<dbReference type="EMBL" id="KQ977349">
    <property type="protein sequence ID" value="KYN03408.1"/>
    <property type="molecule type" value="Genomic_DNA"/>
</dbReference>
<dbReference type="Proteomes" id="UP000078542">
    <property type="component" value="Unassembled WGS sequence"/>
</dbReference>
<proteinExistence type="predicted"/>
<keyword evidence="2" id="KW-1185">Reference proteome</keyword>
<dbReference type="AlphaFoldDB" id="A0A195CRP1"/>
<name>A0A195CRP1_9HYME</name>
<reference evidence="1 2" key="1">
    <citation type="submission" date="2016-03" db="EMBL/GenBank/DDBJ databases">
        <title>Cyphomyrmex costatus WGS genome.</title>
        <authorList>
            <person name="Nygaard S."/>
            <person name="Hu H."/>
            <person name="Boomsma J."/>
            <person name="Zhang G."/>
        </authorList>
    </citation>
    <scope>NUCLEOTIDE SEQUENCE [LARGE SCALE GENOMIC DNA]</scope>
    <source>
        <strain evidence="1">MS0001</strain>
        <tissue evidence="1">Whole body</tissue>
    </source>
</reference>
<organism evidence="1 2">
    <name type="scientific">Cyphomyrmex costatus</name>
    <dbReference type="NCBI Taxonomy" id="456900"/>
    <lineage>
        <taxon>Eukaryota</taxon>
        <taxon>Metazoa</taxon>
        <taxon>Ecdysozoa</taxon>
        <taxon>Arthropoda</taxon>
        <taxon>Hexapoda</taxon>
        <taxon>Insecta</taxon>
        <taxon>Pterygota</taxon>
        <taxon>Neoptera</taxon>
        <taxon>Endopterygota</taxon>
        <taxon>Hymenoptera</taxon>
        <taxon>Apocrita</taxon>
        <taxon>Aculeata</taxon>
        <taxon>Formicoidea</taxon>
        <taxon>Formicidae</taxon>
        <taxon>Myrmicinae</taxon>
        <taxon>Cyphomyrmex</taxon>
    </lineage>
</organism>
<gene>
    <name evidence="1" type="ORF">ALC62_05800</name>
</gene>
<accession>A0A195CRP1</accession>
<protein>
    <submittedName>
        <fullName evidence="1">Uncharacterized protein</fullName>
    </submittedName>
</protein>